<dbReference type="GO" id="GO:0000722">
    <property type="term" value="P:telomere maintenance via recombination"/>
    <property type="evidence" value="ECO:0007669"/>
    <property type="project" value="TreeGrafter"/>
</dbReference>
<comment type="caution">
    <text evidence="10">The sequence shown here is derived from an EMBL/GenBank/DDBJ whole genome shotgun (WGS) entry which is preliminary data.</text>
</comment>
<accession>A0A5J4NEZ9</accession>
<feature type="region of interest" description="Disordered" evidence="8">
    <location>
        <begin position="540"/>
        <end position="561"/>
    </location>
</feature>
<feature type="coiled-coil region" evidence="7">
    <location>
        <begin position="195"/>
        <end position="277"/>
    </location>
</feature>
<reference evidence="10 11" key="1">
    <citation type="journal article" date="2019" name="Gigascience">
        <title>Whole-genome sequence of the oriental lung fluke Paragonimus westermani.</title>
        <authorList>
            <person name="Oey H."/>
            <person name="Zakrzewski M."/>
            <person name="Narain K."/>
            <person name="Devi K.R."/>
            <person name="Agatsuma T."/>
            <person name="Nawaratna S."/>
            <person name="Gobert G.N."/>
            <person name="Jones M.K."/>
            <person name="Ragan M.A."/>
            <person name="McManus D.P."/>
            <person name="Krause L."/>
        </authorList>
    </citation>
    <scope>NUCLEOTIDE SEQUENCE [LARGE SCALE GENOMIC DNA]</scope>
    <source>
        <strain evidence="10 11">IND2009</strain>
    </source>
</reference>
<gene>
    <name evidence="10" type="ORF">DEA37_0014540</name>
</gene>
<dbReference type="PANTHER" id="PTHR18867:SF12">
    <property type="entry name" value="DNA REPAIR PROTEIN RAD50"/>
    <property type="match status" value="1"/>
</dbReference>
<keyword evidence="11" id="KW-1185">Reference proteome</keyword>
<keyword evidence="3 6" id="KW-0862">Zinc</keyword>
<name>A0A5J4NEZ9_9TREM</name>
<dbReference type="GO" id="GO:0007004">
    <property type="term" value="P:telomere maintenance via telomerase"/>
    <property type="evidence" value="ECO:0007669"/>
    <property type="project" value="TreeGrafter"/>
</dbReference>
<dbReference type="SUPFAM" id="SSF52540">
    <property type="entry name" value="P-loop containing nucleoside triphosphate hydrolases"/>
    <property type="match status" value="1"/>
</dbReference>
<dbReference type="GO" id="GO:0046872">
    <property type="term" value="F:metal ion binding"/>
    <property type="evidence" value="ECO:0007669"/>
    <property type="project" value="UniProtKB-UniRule"/>
</dbReference>
<evidence type="ECO:0000256" key="4">
    <source>
        <dbReference type="ARBA" id="ARBA00022840"/>
    </source>
</evidence>
<evidence type="ECO:0000256" key="7">
    <source>
        <dbReference type="SAM" id="Coils"/>
    </source>
</evidence>
<dbReference type="GO" id="GO:0000794">
    <property type="term" value="C:condensed nuclear chromosome"/>
    <property type="evidence" value="ECO:0007669"/>
    <property type="project" value="TreeGrafter"/>
</dbReference>
<feature type="non-terminal residue" evidence="10">
    <location>
        <position position="1"/>
    </location>
</feature>
<evidence type="ECO:0000259" key="9">
    <source>
        <dbReference type="PROSITE" id="PS51131"/>
    </source>
</evidence>
<dbReference type="GO" id="GO:0005524">
    <property type="term" value="F:ATP binding"/>
    <property type="evidence" value="ECO:0007669"/>
    <property type="project" value="UniProtKB-KW"/>
</dbReference>
<dbReference type="GO" id="GO:0070192">
    <property type="term" value="P:chromosome organization involved in meiotic cell cycle"/>
    <property type="evidence" value="ECO:0007669"/>
    <property type="project" value="TreeGrafter"/>
</dbReference>
<dbReference type="GO" id="GO:0030870">
    <property type="term" value="C:Mre11 complex"/>
    <property type="evidence" value="ECO:0007669"/>
    <property type="project" value="TreeGrafter"/>
</dbReference>
<dbReference type="InterPro" id="IPR013134">
    <property type="entry name" value="Zn_hook_RAD50"/>
</dbReference>
<dbReference type="GO" id="GO:0043047">
    <property type="term" value="F:single-stranded telomeric DNA binding"/>
    <property type="evidence" value="ECO:0007669"/>
    <property type="project" value="TreeGrafter"/>
</dbReference>
<evidence type="ECO:0000256" key="6">
    <source>
        <dbReference type="PROSITE-ProRule" id="PRU00471"/>
    </source>
</evidence>
<dbReference type="GO" id="GO:0006302">
    <property type="term" value="P:double-strand break repair"/>
    <property type="evidence" value="ECO:0007669"/>
    <property type="project" value="TreeGrafter"/>
</dbReference>
<dbReference type="PANTHER" id="PTHR18867">
    <property type="entry name" value="RAD50"/>
    <property type="match status" value="1"/>
</dbReference>
<evidence type="ECO:0000256" key="5">
    <source>
        <dbReference type="ARBA" id="ARBA00023054"/>
    </source>
</evidence>
<keyword evidence="4" id="KW-0067">ATP-binding</keyword>
<evidence type="ECO:0000313" key="10">
    <source>
        <dbReference type="EMBL" id="KAA3674127.1"/>
    </source>
</evidence>
<feature type="coiled-coil region" evidence="7">
    <location>
        <begin position="21"/>
        <end position="79"/>
    </location>
</feature>
<evidence type="ECO:0000256" key="8">
    <source>
        <dbReference type="SAM" id="MobiDB-lite"/>
    </source>
</evidence>
<keyword evidence="5 7" id="KW-0175">Coiled coil</keyword>
<dbReference type="Gene3D" id="3.40.50.300">
    <property type="entry name" value="P-loop containing nucleotide triphosphate hydrolases"/>
    <property type="match status" value="1"/>
</dbReference>
<dbReference type="PROSITE" id="PS51131">
    <property type="entry name" value="ZN_HOOK"/>
    <property type="match status" value="1"/>
</dbReference>
<proteinExistence type="predicted"/>
<keyword evidence="2" id="KW-0547">Nucleotide-binding</keyword>
<feature type="domain" description="Zinc-hook" evidence="9">
    <location>
        <begin position="250"/>
        <end position="348"/>
    </location>
</feature>
<evidence type="ECO:0000313" key="11">
    <source>
        <dbReference type="Proteomes" id="UP000324629"/>
    </source>
</evidence>
<protein>
    <submittedName>
        <fullName evidence="10">DNA repair protein RAD50</fullName>
    </submittedName>
</protein>
<dbReference type="AlphaFoldDB" id="A0A5J4NEZ9"/>
<feature type="binding site" evidence="6">
    <location>
        <position position="295"/>
    </location>
    <ligand>
        <name>Zn(2+)</name>
        <dbReference type="ChEBI" id="CHEBI:29105"/>
    </ligand>
</feature>
<organism evidence="10 11">
    <name type="scientific">Paragonimus westermani</name>
    <dbReference type="NCBI Taxonomy" id="34504"/>
    <lineage>
        <taxon>Eukaryota</taxon>
        <taxon>Metazoa</taxon>
        <taxon>Spiralia</taxon>
        <taxon>Lophotrochozoa</taxon>
        <taxon>Platyhelminthes</taxon>
        <taxon>Trematoda</taxon>
        <taxon>Digenea</taxon>
        <taxon>Plagiorchiida</taxon>
        <taxon>Troglotremata</taxon>
        <taxon>Troglotrematidae</taxon>
        <taxon>Paragonimus</taxon>
    </lineage>
</organism>
<evidence type="ECO:0000256" key="3">
    <source>
        <dbReference type="ARBA" id="ARBA00022833"/>
    </source>
</evidence>
<dbReference type="Proteomes" id="UP000324629">
    <property type="component" value="Unassembled WGS sequence"/>
</dbReference>
<dbReference type="SUPFAM" id="SSF75712">
    <property type="entry name" value="Rad50 coiled-coil Zn hook"/>
    <property type="match status" value="1"/>
</dbReference>
<evidence type="ECO:0000256" key="2">
    <source>
        <dbReference type="ARBA" id="ARBA00022741"/>
    </source>
</evidence>
<dbReference type="GO" id="GO:0003691">
    <property type="term" value="F:double-stranded telomeric DNA binding"/>
    <property type="evidence" value="ECO:0007669"/>
    <property type="project" value="TreeGrafter"/>
</dbReference>
<sequence length="979" mass="113253">RRLRSAEIEENERVSLSINELARVEQSLEDVQHSLHETNQELSTIQRKLESAQSVTSRMALIRSEVDRASERAERLQSTTELPEARQKLKRLTDDLRVIDQSLIVVDEKIGVCQQNAVQRQEIEALLKDRNTKFETARKIRSRNLESLEHVFGNNTVPAVISDEIIEQEVNRREQRVQPDSGTPPRLRQSFLVQMSRLEQDTRETRKRLAKSEQERSVLETKTKFTRSQLQEKQNRLQQMEERILIAAGSSDLEQCLNRLQQKRKLLEEECANEQGSLYLWRKFRDRLARTDPDCPVCHRHLSDLSEQNELLSELDQRIRSMPDEFARKKLELNDLVTQHETLLELRPINLDLERLRSTEIPELESRLTSEQCALEKSRNVSEEETARLESCQADEALAKSVQGDLAVFERIENELIDISVKLKRLQSDGHDMSDAGVDLLGALQEERRTLRAKHSSCSNDITECQERINRLDEAQREATTELHRVKDALHQLEQENQSNLRLAEDFNRLTELAKSLQSKRIALESSDLPAARRARDLAVDNRTRKTAEREKQLEQSNEKTRKLHDLISQIEQACETVSSASQLGCESRLQETRERLCTLEGNINHLHSVTDKNLTDLEQARKQLNEHKIRQRELTDCIQLRQLRNQLGQLSIRLQELNDRLRSCHAIVGTDQDLVKETKQLSVTEERLQAEKNALTSQLGQLTAKLQYFSQDLKEKYANADKDFLDMMYQLKTTELACSDLERYYKALDRAIMAYHATKMMDLNKIIRELWRTTYRGNDIDYIEICSEEDSSSTGSSITSNAIRTRRTYNYRVVMVKGTTGGSSAFPVTGRSTKATAARSNEARLDMRGRCSAGQKVLASLIIRLALAEVFCLHCGVLALDEPTTNLDRENIESLAYALVEIIKNRRQQKNFQLIVITHDEDFVELLGRSDYVENFFLLSRNTQYVFLAFLHNYSSSLEVFPKYARYQLRIIFTRRLS</sequence>
<dbReference type="EMBL" id="QNGE01003378">
    <property type="protein sequence ID" value="KAA3674127.1"/>
    <property type="molecule type" value="Genomic_DNA"/>
</dbReference>
<evidence type="ECO:0000256" key="1">
    <source>
        <dbReference type="ARBA" id="ARBA00022723"/>
    </source>
</evidence>
<feature type="coiled-coil region" evidence="7">
    <location>
        <begin position="615"/>
        <end position="706"/>
    </location>
</feature>
<feature type="coiled-coil region" evidence="7">
    <location>
        <begin position="462"/>
        <end position="496"/>
    </location>
</feature>
<dbReference type="InterPro" id="IPR027417">
    <property type="entry name" value="P-loop_NTPase"/>
</dbReference>
<keyword evidence="1 6" id="KW-0479">Metal-binding</keyword>
<feature type="binding site" evidence="6">
    <location>
        <position position="298"/>
    </location>
    <ligand>
        <name>Zn(2+)</name>
        <dbReference type="ChEBI" id="CHEBI:29105"/>
    </ligand>
</feature>
<dbReference type="GO" id="GO:0051880">
    <property type="term" value="F:G-quadruplex DNA binding"/>
    <property type="evidence" value="ECO:0007669"/>
    <property type="project" value="TreeGrafter"/>
</dbReference>